<evidence type="ECO:0000313" key="2">
    <source>
        <dbReference type="Proteomes" id="UP001221757"/>
    </source>
</evidence>
<gene>
    <name evidence="1" type="ORF">B0H17DRAFT_1055566</name>
</gene>
<reference evidence="1" key="1">
    <citation type="submission" date="2023-03" db="EMBL/GenBank/DDBJ databases">
        <title>Massive genome expansion in bonnet fungi (Mycena s.s.) driven by repeated elements and novel gene families across ecological guilds.</title>
        <authorList>
            <consortium name="Lawrence Berkeley National Laboratory"/>
            <person name="Harder C.B."/>
            <person name="Miyauchi S."/>
            <person name="Viragh M."/>
            <person name="Kuo A."/>
            <person name="Thoen E."/>
            <person name="Andreopoulos B."/>
            <person name="Lu D."/>
            <person name="Skrede I."/>
            <person name="Drula E."/>
            <person name="Henrissat B."/>
            <person name="Morin E."/>
            <person name="Kohler A."/>
            <person name="Barry K."/>
            <person name="LaButti K."/>
            <person name="Morin E."/>
            <person name="Salamov A."/>
            <person name="Lipzen A."/>
            <person name="Mereny Z."/>
            <person name="Hegedus B."/>
            <person name="Baldrian P."/>
            <person name="Stursova M."/>
            <person name="Weitz H."/>
            <person name="Taylor A."/>
            <person name="Grigoriev I.V."/>
            <person name="Nagy L.G."/>
            <person name="Martin F."/>
            <person name="Kauserud H."/>
        </authorList>
    </citation>
    <scope>NUCLEOTIDE SEQUENCE</scope>
    <source>
        <strain evidence="1">CBHHK067</strain>
    </source>
</reference>
<comment type="caution">
    <text evidence="1">The sequence shown here is derived from an EMBL/GenBank/DDBJ whole genome shotgun (WGS) entry which is preliminary data.</text>
</comment>
<dbReference type="AlphaFoldDB" id="A0AAD7GKY6"/>
<protein>
    <recommendedName>
        <fullName evidence="3">SnoaL-like domain-containing protein</fullName>
    </recommendedName>
</protein>
<keyword evidence="2" id="KW-1185">Reference proteome</keyword>
<evidence type="ECO:0008006" key="3">
    <source>
        <dbReference type="Google" id="ProtNLM"/>
    </source>
</evidence>
<sequence>MGHHPLAGRFTSKQDFIGGAFKRLGSIMKEPMQLVVENVVGGGEEDHAVVELKAIAVCKNGLDFNNRYAWVLKFDMERKIVQVHMYLDSELTKRALEENE</sequence>
<evidence type="ECO:0000313" key="1">
    <source>
        <dbReference type="EMBL" id="KAJ7695788.1"/>
    </source>
</evidence>
<proteinExistence type="predicted"/>
<dbReference type="InterPro" id="IPR032710">
    <property type="entry name" value="NTF2-like_dom_sf"/>
</dbReference>
<organism evidence="1 2">
    <name type="scientific">Mycena rosella</name>
    <name type="common">Pink bonnet</name>
    <name type="synonym">Agaricus rosellus</name>
    <dbReference type="NCBI Taxonomy" id="1033263"/>
    <lineage>
        <taxon>Eukaryota</taxon>
        <taxon>Fungi</taxon>
        <taxon>Dikarya</taxon>
        <taxon>Basidiomycota</taxon>
        <taxon>Agaricomycotina</taxon>
        <taxon>Agaricomycetes</taxon>
        <taxon>Agaricomycetidae</taxon>
        <taxon>Agaricales</taxon>
        <taxon>Marasmiineae</taxon>
        <taxon>Mycenaceae</taxon>
        <taxon>Mycena</taxon>
    </lineage>
</organism>
<accession>A0AAD7GKY6</accession>
<dbReference type="EMBL" id="JARKIE010000037">
    <property type="protein sequence ID" value="KAJ7695788.1"/>
    <property type="molecule type" value="Genomic_DNA"/>
</dbReference>
<dbReference type="Gene3D" id="3.10.450.50">
    <property type="match status" value="1"/>
</dbReference>
<dbReference type="SUPFAM" id="SSF54427">
    <property type="entry name" value="NTF2-like"/>
    <property type="match status" value="1"/>
</dbReference>
<name>A0AAD7GKY6_MYCRO</name>
<dbReference type="Proteomes" id="UP001221757">
    <property type="component" value="Unassembled WGS sequence"/>
</dbReference>